<proteinExistence type="predicted"/>
<gene>
    <name evidence="1" type="ORF">QE152_g25243</name>
</gene>
<dbReference type="AlphaFoldDB" id="A0AAW1K0U7"/>
<dbReference type="Proteomes" id="UP001458880">
    <property type="component" value="Unassembled WGS sequence"/>
</dbReference>
<comment type="caution">
    <text evidence="1">The sequence shown here is derived from an EMBL/GenBank/DDBJ whole genome shotgun (WGS) entry which is preliminary data.</text>
</comment>
<evidence type="ECO:0000313" key="1">
    <source>
        <dbReference type="EMBL" id="KAK9711840.1"/>
    </source>
</evidence>
<reference evidence="1 2" key="1">
    <citation type="journal article" date="2024" name="BMC Genomics">
        <title>De novo assembly and annotation of Popillia japonica's genome with initial clues to its potential as an invasive pest.</title>
        <authorList>
            <person name="Cucini C."/>
            <person name="Boschi S."/>
            <person name="Funari R."/>
            <person name="Cardaioli E."/>
            <person name="Iannotti N."/>
            <person name="Marturano G."/>
            <person name="Paoli F."/>
            <person name="Bruttini M."/>
            <person name="Carapelli A."/>
            <person name="Frati F."/>
            <person name="Nardi F."/>
        </authorList>
    </citation>
    <scope>NUCLEOTIDE SEQUENCE [LARGE SCALE GENOMIC DNA]</scope>
    <source>
        <strain evidence="1">DMR45628</strain>
    </source>
</reference>
<keyword evidence="2" id="KW-1185">Reference proteome</keyword>
<organism evidence="1 2">
    <name type="scientific">Popillia japonica</name>
    <name type="common">Japanese beetle</name>
    <dbReference type="NCBI Taxonomy" id="7064"/>
    <lineage>
        <taxon>Eukaryota</taxon>
        <taxon>Metazoa</taxon>
        <taxon>Ecdysozoa</taxon>
        <taxon>Arthropoda</taxon>
        <taxon>Hexapoda</taxon>
        <taxon>Insecta</taxon>
        <taxon>Pterygota</taxon>
        <taxon>Neoptera</taxon>
        <taxon>Endopterygota</taxon>
        <taxon>Coleoptera</taxon>
        <taxon>Polyphaga</taxon>
        <taxon>Scarabaeiformia</taxon>
        <taxon>Scarabaeidae</taxon>
        <taxon>Rutelinae</taxon>
        <taxon>Popillia</taxon>
    </lineage>
</organism>
<name>A0AAW1K0U7_POPJA</name>
<protein>
    <recommendedName>
        <fullName evidence="3">Secreted protein</fullName>
    </recommendedName>
</protein>
<evidence type="ECO:0000313" key="2">
    <source>
        <dbReference type="Proteomes" id="UP001458880"/>
    </source>
</evidence>
<sequence length="131" mass="15070">MTVAAATIFLASVEFQILNTDYVYTHLQRCGDVCTQKRTFRANMHIPLVCTSRNLHYSIRDEQIPMTDRRVSRTQREEDIARSRTKRFSRSPALYAYRCAPSLRAISVRGKFPTVVCVPLCAVLTCDIRPR</sequence>
<dbReference type="EMBL" id="JASPKY010000272">
    <property type="protein sequence ID" value="KAK9711840.1"/>
    <property type="molecule type" value="Genomic_DNA"/>
</dbReference>
<evidence type="ECO:0008006" key="3">
    <source>
        <dbReference type="Google" id="ProtNLM"/>
    </source>
</evidence>
<accession>A0AAW1K0U7</accession>